<proteinExistence type="predicted"/>
<gene>
    <name evidence="1" type="ORF">HH213_07220</name>
</gene>
<accession>A0ABX6M7K4</accession>
<name>A0ABX6M7K4_9BURK</name>
<dbReference type="RefSeq" id="WP_169111748.1">
    <property type="nucleotide sequence ID" value="NZ_CP051684.1"/>
</dbReference>
<dbReference type="EMBL" id="CP051684">
    <property type="protein sequence ID" value="QJD89907.1"/>
    <property type="molecule type" value="Genomic_DNA"/>
</dbReference>
<evidence type="ECO:0000313" key="1">
    <source>
        <dbReference type="EMBL" id="QJD89907.1"/>
    </source>
</evidence>
<sequence length="76" mass="8530">MKLDLGAQGAPEQYHRPTTRPAYLDSGVVLAKRKIYMKASSWEAVQRLCNSYDTSVSKVIENLVLDADFFHASQPD</sequence>
<evidence type="ECO:0000313" key="2">
    <source>
        <dbReference type="Proteomes" id="UP000503117"/>
    </source>
</evidence>
<protein>
    <submittedName>
        <fullName evidence="1">Uncharacterized protein</fullName>
    </submittedName>
</protein>
<dbReference type="Proteomes" id="UP000503117">
    <property type="component" value="Chromosome"/>
</dbReference>
<organism evidence="1 2">
    <name type="scientific">Duganella dendranthematis</name>
    <dbReference type="NCBI Taxonomy" id="2728021"/>
    <lineage>
        <taxon>Bacteria</taxon>
        <taxon>Pseudomonadati</taxon>
        <taxon>Pseudomonadota</taxon>
        <taxon>Betaproteobacteria</taxon>
        <taxon>Burkholderiales</taxon>
        <taxon>Oxalobacteraceae</taxon>
        <taxon>Telluria group</taxon>
        <taxon>Duganella</taxon>
    </lineage>
</organism>
<reference evidence="1 2" key="1">
    <citation type="submission" date="2020-04" db="EMBL/GenBank/DDBJ databases">
        <title>Genome sequencing of novel species.</title>
        <authorList>
            <person name="Heo J."/>
            <person name="Kim S.-J."/>
            <person name="Kim J.-S."/>
            <person name="Hong S.-B."/>
            <person name="Kwon S.-W."/>
        </authorList>
    </citation>
    <scope>NUCLEOTIDE SEQUENCE [LARGE SCALE GENOMIC DNA]</scope>
    <source>
        <strain evidence="1 2">AF9R3</strain>
    </source>
</reference>
<keyword evidence="2" id="KW-1185">Reference proteome</keyword>